<dbReference type="PROSITE" id="PS00141">
    <property type="entry name" value="ASP_PROTEASE"/>
    <property type="match status" value="1"/>
</dbReference>
<dbReference type="GO" id="GO:0008233">
    <property type="term" value="F:peptidase activity"/>
    <property type="evidence" value="ECO:0007669"/>
    <property type="project" value="UniProtKB-KW"/>
</dbReference>
<dbReference type="GO" id="GO:0006508">
    <property type="term" value="P:proteolysis"/>
    <property type="evidence" value="ECO:0007669"/>
    <property type="project" value="UniProtKB-KW"/>
</dbReference>
<name>A0ABS6BPB1_9SPHN</name>
<dbReference type="SUPFAM" id="SSF50630">
    <property type="entry name" value="Acid proteases"/>
    <property type="match status" value="2"/>
</dbReference>
<protein>
    <submittedName>
        <fullName evidence="3">Aspartyl protease family protein</fullName>
    </submittedName>
</protein>
<keyword evidence="4" id="KW-1185">Reference proteome</keyword>
<evidence type="ECO:0000313" key="3">
    <source>
        <dbReference type="EMBL" id="MBU3079492.1"/>
    </source>
</evidence>
<dbReference type="InterPro" id="IPR001995">
    <property type="entry name" value="Peptidase_A2_cat"/>
</dbReference>
<dbReference type="Proteomes" id="UP000776276">
    <property type="component" value="Unassembled WGS sequence"/>
</dbReference>
<evidence type="ECO:0000313" key="4">
    <source>
        <dbReference type="Proteomes" id="UP000776276"/>
    </source>
</evidence>
<organism evidence="3 4">
    <name type="scientific">Sphingomonas quercus</name>
    <dbReference type="NCBI Taxonomy" id="2842451"/>
    <lineage>
        <taxon>Bacteria</taxon>
        <taxon>Pseudomonadati</taxon>
        <taxon>Pseudomonadota</taxon>
        <taxon>Alphaproteobacteria</taxon>
        <taxon>Sphingomonadales</taxon>
        <taxon>Sphingomonadaceae</taxon>
        <taxon>Sphingomonas</taxon>
    </lineage>
</organism>
<comment type="caution">
    <text evidence="3">The sequence shown here is derived from an EMBL/GenBank/DDBJ whole genome shotgun (WGS) entry which is preliminary data.</text>
</comment>
<feature type="domain" description="Peptidase A2" evidence="2">
    <location>
        <begin position="43"/>
        <end position="121"/>
    </location>
</feature>
<keyword evidence="3" id="KW-0645">Protease</keyword>
<proteinExistence type="predicted"/>
<reference evidence="3 4" key="1">
    <citation type="submission" date="2021-06" db="EMBL/GenBank/DDBJ databases">
        <title>Sphingomonas sp. XMGL2, whole genome shotgun sequencing project.</title>
        <authorList>
            <person name="Zhao G."/>
            <person name="Shen L."/>
        </authorList>
    </citation>
    <scope>NUCLEOTIDE SEQUENCE [LARGE SCALE GENOMIC DNA]</scope>
    <source>
        <strain evidence="3 4">XMGL2</strain>
    </source>
</reference>
<dbReference type="Gene3D" id="2.40.70.10">
    <property type="entry name" value="Acid Proteases"/>
    <property type="match status" value="2"/>
</dbReference>
<sequence>MSALNPTGSDLADALSPDDESIKLREIMNRMAVSVSVNGKGPFRFLIDSGADRSVIGDALAERLSLPPGKTVRLHGMAGARSVNTVQLSSLQVGSNTIQGIHAPALSETYIGAQGLLGVDALVNQRVLLDFEKTTMTVLAGRRAPPVDEDEIVVTARRRFGQLILAEADIDRDKIYAIIDTGSQVTIGNTALREKVFAKRKNPPPTVPITLISVTGQATVADLAVMPRIRIGGVDMRNVPVAFTDAPPFALFGVSKVPAMLIGTDVLQGFRRVLLDFRDKKVRFQLRRSSAADIVFKD</sequence>
<dbReference type="CDD" id="cd05483">
    <property type="entry name" value="retropepsin_like_bacteria"/>
    <property type="match status" value="1"/>
</dbReference>
<dbReference type="EMBL" id="JAHKRT010000011">
    <property type="protein sequence ID" value="MBU3079492.1"/>
    <property type="molecule type" value="Genomic_DNA"/>
</dbReference>
<gene>
    <name evidence="3" type="ORF">KOF26_16670</name>
</gene>
<dbReference type="InterPro" id="IPR001969">
    <property type="entry name" value="Aspartic_peptidase_AS"/>
</dbReference>
<dbReference type="InterPro" id="IPR034122">
    <property type="entry name" value="Retropepsin-like_bacterial"/>
</dbReference>
<evidence type="ECO:0000256" key="1">
    <source>
        <dbReference type="ARBA" id="ARBA00022801"/>
    </source>
</evidence>
<accession>A0ABS6BPB1</accession>
<dbReference type="PROSITE" id="PS50175">
    <property type="entry name" value="ASP_PROT_RETROV"/>
    <property type="match status" value="1"/>
</dbReference>
<dbReference type="Pfam" id="PF13650">
    <property type="entry name" value="Asp_protease_2"/>
    <property type="match status" value="2"/>
</dbReference>
<evidence type="ECO:0000259" key="2">
    <source>
        <dbReference type="PROSITE" id="PS50175"/>
    </source>
</evidence>
<dbReference type="InterPro" id="IPR021109">
    <property type="entry name" value="Peptidase_aspartic_dom_sf"/>
</dbReference>
<keyword evidence="1" id="KW-0378">Hydrolase</keyword>